<dbReference type="InterPro" id="IPR023985">
    <property type="entry name" value="SDR_subfam_1"/>
</dbReference>
<dbReference type="Proteomes" id="UP001501598">
    <property type="component" value="Unassembled WGS sequence"/>
</dbReference>
<evidence type="ECO:0000313" key="5">
    <source>
        <dbReference type="Proteomes" id="UP001501598"/>
    </source>
</evidence>
<keyword evidence="5" id="KW-1185">Reference proteome</keyword>
<dbReference type="SUPFAM" id="SSF51735">
    <property type="entry name" value="NAD(P)-binding Rossmann-fold domains"/>
    <property type="match status" value="1"/>
</dbReference>
<dbReference type="PANTHER" id="PTHR24321:SF8">
    <property type="entry name" value="ESTRADIOL 17-BETA-DEHYDROGENASE 8-RELATED"/>
    <property type="match status" value="1"/>
</dbReference>
<dbReference type="PROSITE" id="PS00061">
    <property type="entry name" value="ADH_SHORT"/>
    <property type="match status" value="1"/>
</dbReference>
<dbReference type="NCBIfam" id="TIGR03971">
    <property type="entry name" value="SDR_subfam_1"/>
    <property type="match status" value="1"/>
</dbReference>
<dbReference type="EMBL" id="BAABGT010000009">
    <property type="protein sequence ID" value="GAA4537121.1"/>
    <property type="molecule type" value="Genomic_DNA"/>
</dbReference>
<dbReference type="InterPro" id="IPR002347">
    <property type="entry name" value="SDR_fam"/>
</dbReference>
<evidence type="ECO:0000256" key="3">
    <source>
        <dbReference type="ARBA" id="ARBA00023027"/>
    </source>
</evidence>
<gene>
    <name evidence="4" type="ORF">GCM10023175_05120</name>
</gene>
<dbReference type="PANTHER" id="PTHR24321">
    <property type="entry name" value="DEHYDROGENASES, SHORT CHAIN"/>
    <property type="match status" value="1"/>
</dbReference>
<evidence type="ECO:0000256" key="1">
    <source>
        <dbReference type="ARBA" id="ARBA00006484"/>
    </source>
</evidence>
<protein>
    <submittedName>
        <fullName evidence="4">Mycofactocin-coupled SDR family oxidoreductase</fullName>
    </submittedName>
</protein>
<organism evidence="4 5">
    <name type="scientific">Pseudonocardia xishanensis</name>
    <dbReference type="NCBI Taxonomy" id="630995"/>
    <lineage>
        <taxon>Bacteria</taxon>
        <taxon>Bacillati</taxon>
        <taxon>Actinomycetota</taxon>
        <taxon>Actinomycetes</taxon>
        <taxon>Pseudonocardiales</taxon>
        <taxon>Pseudonocardiaceae</taxon>
        <taxon>Pseudonocardia</taxon>
    </lineage>
</organism>
<dbReference type="RefSeq" id="WP_345412245.1">
    <property type="nucleotide sequence ID" value="NZ_BAABGT010000009.1"/>
</dbReference>
<dbReference type="InterPro" id="IPR036291">
    <property type="entry name" value="NAD(P)-bd_dom_sf"/>
</dbReference>
<dbReference type="PRINTS" id="PR00081">
    <property type="entry name" value="GDHRDH"/>
</dbReference>
<comment type="caution">
    <text evidence="4">The sequence shown here is derived from an EMBL/GenBank/DDBJ whole genome shotgun (WGS) entry which is preliminary data.</text>
</comment>
<evidence type="ECO:0000313" key="4">
    <source>
        <dbReference type="EMBL" id="GAA4537121.1"/>
    </source>
</evidence>
<dbReference type="NCBIfam" id="NF009467">
    <property type="entry name" value="PRK12826.1-3"/>
    <property type="match status" value="1"/>
</dbReference>
<sequence length="281" mass="29928">MTRLLERRVAFVSGVARGQGRSHAVRLAEEGADIIGVDVCANDDTVHYDLATEDDLAETADLVAATGRRAFLRKADVREFDQVDAVVRQGVAEFGRLDVVVVNAGIFSAGPGIELSERTWRTMVDVNLTGAWITARACVPHIRAGGSGGSVVFTSSVCGLITPSGLAHYNATKFGVVGLMRTLAAELGPEFIRVNSVNPGNVDTPMIDNDGTRRLFMPGLEHPTRADARKPDSPYVVGNAIPVPWVEAVDVSNAVVFLASDRARYISGVALPVDAGYLAKQ</sequence>
<proteinExistence type="inferred from homology"/>
<comment type="similarity">
    <text evidence="1">Belongs to the short-chain dehydrogenases/reductases (SDR) family.</text>
</comment>
<keyword evidence="3" id="KW-0520">NAD</keyword>
<keyword evidence="2" id="KW-0560">Oxidoreductase</keyword>
<name>A0ABP8REZ3_9PSEU</name>
<dbReference type="Gene3D" id="3.40.50.720">
    <property type="entry name" value="NAD(P)-binding Rossmann-like Domain"/>
    <property type="match status" value="1"/>
</dbReference>
<accession>A0ABP8REZ3</accession>
<evidence type="ECO:0000256" key="2">
    <source>
        <dbReference type="ARBA" id="ARBA00023002"/>
    </source>
</evidence>
<reference evidence="5" key="1">
    <citation type="journal article" date="2019" name="Int. J. Syst. Evol. Microbiol.">
        <title>The Global Catalogue of Microorganisms (GCM) 10K type strain sequencing project: providing services to taxonomists for standard genome sequencing and annotation.</title>
        <authorList>
            <consortium name="The Broad Institute Genomics Platform"/>
            <consortium name="The Broad Institute Genome Sequencing Center for Infectious Disease"/>
            <person name="Wu L."/>
            <person name="Ma J."/>
        </authorList>
    </citation>
    <scope>NUCLEOTIDE SEQUENCE [LARGE SCALE GENOMIC DNA]</scope>
    <source>
        <strain evidence="5">JCM 17906</strain>
    </source>
</reference>
<dbReference type="Pfam" id="PF13561">
    <property type="entry name" value="adh_short_C2"/>
    <property type="match status" value="1"/>
</dbReference>
<dbReference type="CDD" id="cd05233">
    <property type="entry name" value="SDR_c"/>
    <property type="match status" value="1"/>
</dbReference>
<dbReference type="PRINTS" id="PR00080">
    <property type="entry name" value="SDRFAMILY"/>
</dbReference>
<dbReference type="InterPro" id="IPR020904">
    <property type="entry name" value="Sc_DH/Rdtase_CS"/>
</dbReference>